<sequence length="203" mass="23454">MISQNTNYTRIELGILNDTPLKSIIGNKYNRTIYKNASNIFAVKDKTSIIEIIEYHSDKSFANFYFIENGTLYKVSNYKYKDENLSEITQEQQDQLKEMYTIYRDSTKIIAEMKCYKVVLGDEKNDNSSITMFVSDSIPNLPDHFPLASNVLNSEPIEINLNLMGNQLQVGILSLEVNKSIEVDYDILFSNAHNINYEDFLKK</sequence>
<accession>A0A2T1N8G9</accession>
<proteinExistence type="predicted"/>
<gene>
    <name evidence="1" type="ORF">C7H52_07575</name>
</gene>
<reference evidence="1 2" key="1">
    <citation type="submission" date="2018-03" db="EMBL/GenBank/DDBJ databases">
        <title>Mesoflavibacter sp. HG37 and Mesoflavibacter sp. HG96 sp.nov., two marine bacteria isolated from seawater of Western Pacific Ocean.</title>
        <authorList>
            <person name="Cheng H."/>
            <person name="Wu Y.-H."/>
            <person name="Guo L.-L."/>
            <person name="Xu X.-W."/>
        </authorList>
    </citation>
    <scope>NUCLEOTIDE SEQUENCE [LARGE SCALE GENOMIC DNA]</scope>
    <source>
        <strain evidence="1 2">KCTC 32269</strain>
    </source>
</reference>
<dbReference type="EMBL" id="PXOQ01000009">
    <property type="protein sequence ID" value="PSG88156.1"/>
    <property type="molecule type" value="Genomic_DNA"/>
</dbReference>
<evidence type="ECO:0000313" key="1">
    <source>
        <dbReference type="EMBL" id="PSG88156.1"/>
    </source>
</evidence>
<protein>
    <submittedName>
        <fullName evidence="1">Uncharacterized protein</fullName>
    </submittedName>
</protein>
<organism evidence="1 2">
    <name type="scientific">Aurantibacter aestuarii</name>
    <dbReference type="NCBI Taxonomy" id="1266046"/>
    <lineage>
        <taxon>Bacteria</taxon>
        <taxon>Pseudomonadati</taxon>
        <taxon>Bacteroidota</taxon>
        <taxon>Flavobacteriia</taxon>
        <taxon>Flavobacteriales</taxon>
        <taxon>Flavobacteriaceae</taxon>
        <taxon>Aurantibacter</taxon>
    </lineage>
</organism>
<dbReference type="AlphaFoldDB" id="A0A2T1N8G9"/>
<evidence type="ECO:0000313" key="2">
    <source>
        <dbReference type="Proteomes" id="UP000238426"/>
    </source>
</evidence>
<dbReference type="Proteomes" id="UP000238426">
    <property type="component" value="Unassembled WGS sequence"/>
</dbReference>
<keyword evidence="2" id="KW-1185">Reference proteome</keyword>
<name>A0A2T1N8G9_9FLAO</name>
<comment type="caution">
    <text evidence="1">The sequence shown here is derived from an EMBL/GenBank/DDBJ whole genome shotgun (WGS) entry which is preliminary data.</text>
</comment>